<name>A0A4Q7CUP3_9PSED</name>
<sequence>MSNDETEYTFKPVNAQAMKALKTLPEWVQVAFIHALDSVYYGVDPGMPIDHLTVIGPGVIELRINGRPAYRCVYRSKAPGQVDLLHAFVKTCNGPDKKNMATTASRYKLL</sequence>
<reference evidence="1 2" key="1">
    <citation type="submission" date="2019-02" db="EMBL/GenBank/DDBJ databases">
        <title>Pseudomonas spp from wheat grain.</title>
        <authorList>
            <person name="Cho G.-S."/>
            <person name="Franz C.M.A.P."/>
        </authorList>
    </citation>
    <scope>NUCLEOTIDE SEQUENCE [LARGE SCALE GENOMIC DNA]</scope>
    <source>
        <strain evidence="1 2">133NRW</strain>
    </source>
</reference>
<dbReference type="AlphaFoldDB" id="A0A4Q7CUP3"/>
<protein>
    <submittedName>
        <fullName evidence="1">Type II toxin-antitoxin system RelE/ParE family toxin</fullName>
    </submittedName>
</protein>
<dbReference type="Pfam" id="PF05973">
    <property type="entry name" value="Gp49"/>
    <property type="match status" value="1"/>
</dbReference>
<comment type="caution">
    <text evidence="1">The sequence shown here is derived from an EMBL/GenBank/DDBJ whole genome shotgun (WGS) entry which is preliminary data.</text>
</comment>
<dbReference type="EMBL" id="SGFE01000091">
    <property type="protein sequence ID" value="RZI25547.1"/>
    <property type="molecule type" value="Genomic_DNA"/>
</dbReference>
<evidence type="ECO:0000313" key="1">
    <source>
        <dbReference type="EMBL" id="RZI25547.1"/>
    </source>
</evidence>
<organism evidence="1 2">
    <name type="scientific">Pseudomonas orientalis</name>
    <dbReference type="NCBI Taxonomy" id="76758"/>
    <lineage>
        <taxon>Bacteria</taxon>
        <taxon>Pseudomonadati</taxon>
        <taxon>Pseudomonadota</taxon>
        <taxon>Gammaproteobacteria</taxon>
        <taxon>Pseudomonadales</taxon>
        <taxon>Pseudomonadaceae</taxon>
        <taxon>Pseudomonas</taxon>
    </lineage>
</organism>
<gene>
    <name evidence="1" type="ORF">EUX57_24680</name>
</gene>
<dbReference type="Proteomes" id="UP000293369">
    <property type="component" value="Unassembled WGS sequence"/>
</dbReference>
<dbReference type="RefSeq" id="WP_052928245.1">
    <property type="nucleotide sequence ID" value="NZ_SGFD01000071.1"/>
</dbReference>
<accession>A0A4Q7CUP3</accession>
<proteinExistence type="predicted"/>
<evidence type="ECO:0000313" key="2">
    <source>
        <dbReference type="Proteomes" id="UP000293369"/>
    </source>
</evidence>
<dbReference type="InterPro" id="IPR009241">
    <property type="entry name" value="HigB-like"/>
</dbReference>